<dbReference type="Pfam" id="PF24433">
    <property type="entry name" value="DUF7556"/>
    <property type="match status" value="1"/>
</dbReference>
<evidence type="ECO:0000313" key="1">
    <source>
        <dbReference type="EMBL" id="MFC7235072.1"/>
    </source>
</evidence>
<accession>A0ABD5ZNY6</accession>
<sequence length="52" mass="5410">MAPDSAVTGSATEHGEVMASVDDGALLVADVSRDDAWLSMPREQAPVLAEHC</sequence>
<dbReference type="RefSeq" id="WP_276236093.1">
    <property type="nucleotide sequence ID" value="NZ_CP119802.1"/>
</dbReference>
<dbReference type="EMBL" id="JBHTAP010000001">
    <property type="protein sequence ID" value="MFC7235072.1"/>
    <property type="molecule type" value="Genomic_DNA"/>
</dbReference>
<proteinExistence type="predicted"/>
<comment type="caution">
    <text evidence="1">The sequence shown here is derived from an EMBL/GenBank/DDBJ whole genome shotgun (WGS) entry which is preliminary data.</text>
</comment>
<name>A0ABD5ZNY6_9EURY</name>
<dbReference type="Proteomes" id="UP001596398">
    <property type="component" value="Unassembled WGS sequence"/>
</dbReference>
<reference evidence="1 2" key="1">
    <citation type="journal article" date="2019" name="Int. J. Syst. Evol. Microbiol.">
        <title>The Global Catalogue of Microorganisms (GCM) 10K type strain sequencing project: providing services to taxonomists for standard genome sequencing and annotation.</title>
        <authorList>
            <consortium name="The Broad Institute Genomics Platform"/>
            <consortium name="The Broad Institute Genome Sequencing Center for Infectious Disease"/>
            <person name="Wu L."/>
            <person name="Ma J."/>
        </authorList>
    </citation>
    <scope>NUCLEOTIDE SEQUENCE [LARGE SCALE GENOMIC DNA]</scope>
    <source>
        <strain evidence="1 2">DT85</strain>
    </source>
</reference>
<dbReference type="GeneID" id="79266753"/>
<dbReference type="AlphaFoldDB" id="A0ABD5ZNY6"/>
<keyword evidence="2" id="KW-1185">Reference proteome</keyword>
<evidence type="ECO:0000313" key="2">
    <source>
        <dbReference type="Proteomes" id="UP001596398"/>
    </source>
</evidence>
<organism evidence="1 2">
    <name type="scientific">Halosegnis marinus</name>
    <dbReference type="NCBI Taxonomy" id="3034023"/>
    <lineage>
        <taxon>Archaea</taxon>
        <taxon>Methanobacteriati</taxon>
        <taxon>Methanobacteriota</taxon>
        <taxon>Stenosarchaea group</taxon>
        <taxon>Halobacteria</taxon>
        <taxon>Halobacteriales</taxon>
        <taxon>Natronomonadaceae</taxon>
        <taxon>Halosegnis</taxon>
    </lineage>
</organism>
<dbReference type="InterPro" id="IPR055978">
    <property type="entry name" value="DUF7556"/>
</dbReference>
<protein>
    <submittedName>
        <fullName evidence="1">Uncharacterized protein</fullName>
    </submittedName>
</protein>
<gene>
    <name evidence="1" type="ORF">ACFQJ4_07050</name>
</gene>